<sequence length="216" mass="23494">MELMRLVALAIGYAFGLILSGYLFGKKKDVDIRKQGSGNIGTTNTMRILGIKVGALTLVCDCLKCVAAVVVVWLLFRTSYPEHIVLLELYGALGAILGHDFPFFMKFKGGKGIACSFGMIIALFPQCLPLCVLIFVLAVAITRYVSLGSILAALGLMVQIWIFGAKGWLAFATSDLLEAQILVSFACILAIVLHRGNIKRLLAGNENKFSFKSKRD</sequence>
<gene>
    <name evidence="10 11" type="primary">plsY</name>
    <name evidence="11" type="ORF">H8R94_00300</name>
</gene>
<feature type="transmembrane region" description="Helical" evidence="10">
    <location>
        <begin position="6"/>
        <end position="25"/>
    </location>
</feature>
<keyword evidence="5 10" id="KW-1133">Transmembrane helix</keyword>
<dbReference type="Proteomes" id="UP000643810">
    <property type="component" value="Unassembled WGS sequence"/>
</dbReference>
<comment type="pathway">
    <text evidence="10">Lipid metabolism; phospholipid metabolism.</text>
</comment>
<keyword evidence="12" id="KW-1185">Reference proteome</keyword>
<evidence type="ECO:0000313" key="12">
    <source>
        <dbReference type="Proteomes" id="UP000643810"/>
    </source>
</evidence>
<keyword evidence="8 10" id="KW-0594">Phospholipid biosynthesis</keyword>
<evidence type="ECO:0000256" key="5">
    <source>
        <dbReference type="ARBA" id="ARBA00022989"/>
    </source>
</evidence>
<evidence type="ECO:0000256" key="7">
    <source>
        <dbReference type="ARBA" id="ARBA00023136"/>
    </source>
</evidence>
<feature type="transmembrane region" description="Helical" evidence="10">
    <location>
        <begin position="53"/>
        <end position="76"/>
    </location>
</feature>
<dbReference type="PANTHER" id="PTHR30309:SF0">
    <property type="entry name" value="GLYCEROL-3-PHOSPHATE ACYLTRANSFERASE-RELATED"/>
    <property type="match status" value="1"/>
</dbReference>
<comment type="subunit">
    <text evidence="10">Probably interacts with PlsX.</text>
</comment>
<keyword evidence="4 10" id="KW-0812">Transmembrane</keyword>
<keyword evidence="9 10" id="KW-1208">Phospholipid metabolism</keyword>
<keyword evidence="7 10" id="KW-0472">Membrane</keyword>
<evidence type="ECO:0000256" key="1">
    <source>
        <dbReference type="ARBA" id="ARBA00022475"/>
    </source>
</evidence>
<dbReference type="EC" id="2.3.1.275" evidence="10"/>
<evidence type="ECO:0000256" key="9">
    <source>
        <dbReference type="ARBA" id="ARBA00023264"/>
    </source>
</evidence>
<dbReference type="Pfam" id="PF02660">
    <property type="entry name" value="G3P_acyltransf"/>
    <property type="match status" value="1"/>
</dbReference>
<comment type="similarity">
    <text evidence="10">Belongs to the PlsY family.</text>
</comment>
<feature type="transmembrane region" description="Helical" evidence="10">
    <location>
        <begin position="144"/>
        <end position="164"/>
    </location>
</feature>
<keyword evidence="3 10" id="KW-0808">Transferase</keyword>
<proteinExistence type="inferred from homology"/>
<evidence type="ECO:0000256" key="8">
    <source>
        <dbReference type="ARBA" id="ARBA00023209"/>
    </source>
</evidence>
<evidence type="ECO:0000256" key="6">
    <source>
        <dbReference type="ARBA" id="ARBA00023098"/>
    </source>
</evidence>
<feature type="transmembrane region" description="Helical" evidence="10">
    <location>
        <begin position="176"/>
        <end position="194"/>
    </location>
</feature>
<feature type="transmembrane region" description="Helical" evidence="10">
    <location>
        <begin position="113"/>
        <end position="138"/>
    </location>
</feature>
<dbReference type="RefSeq" id="WP_118534834.1">
    <property type="nucleotide sequence ID" value="NZ_JACOPG010000001.1"/>
</dbReference>
<keyword evidence="2 10" id="KW-0444">Lipid biosynthesis</keyword>
<keyword evidence="1 10" id="KW-1003">Cell membrane</keyword>
<dbReference type="EMBL" id="JACOPG010000001">
    <property type="protein sequence ID" value="MBC5685061.1"/>
    <property type="molecule type" value="Genomic_DNA"/>
</dbReference>
<evidence type="ECO:0000256" key="10">
    <source>
        <dbReference type="HAMAP-Rule" id="MF_01043"/>
    </source>
</evidence>
<reference evidence="11 12" key="1">
    <citation type="submission" date="2020-08" db="EMBL/GenBank/DDBJ databases">
        <title>Genome public.</title>
        <authorList>
            <person name="Liu C."/>
            <person name="Sun Q."/>
        </authorList>
    </citation>
    <scope>NUCLEOTIDE SEQUENCE [LARGE SCALE GENOMIC DNA]</scope>
    <source>
        <strain evidence="11 12">NSJ-9</strain>
    </source>
</reference>
<dbReference type="NCBIfam" id="TIGR00023">
    <property type="entry name" value="glycerol-3-phosphate 1-O-acyltransferase PlsY"/>
    <property type="match status" value="1"/>
</dbReference>
<accession>A0ABR7GC89</accession>
<protein>
    <recommendedName>
        <fullName evidence="10">Glycerol-3-phosphate acyltransferase</fullName>
    </recommendedName>
    <alternativeName>
        <fullName evidence="10">Acyl-PO4 G3P acyltransferase</fullName>
    </alternativeName>
    <alternativeName>
        <fullName evidence="10">Acyl-phosphate--glycerol-3-phosphate acyltransferase</fullName>
    </alternativeName>
    <alternativeName>
        <fullName evidence="10">G3P acyltransferase</fullName>
        <shortName evidence="10">GPAT</shortName>
        <ecNumber evidence="10">2.3.1.275</ecNumber>
    </alternativeName>
    <alternativeName>
        <fullName evidence="10">Lysophosphatidic acid synthase</fullName>
        <shortName evidence="10">LPA synthase</shortName>
    </alternativeName>
</protein>
<keyword evidence="11" id="KW-0012">Acyltransferase</keyword>
<name>A0ABR7GC89_9FIRM</name>
<dbReference type="HAMAP" id="MF_01043">
    <property type="entry name" value="PlsY"/>
    <property type="match status" value="1"/>
</dbReference>
<comment type="caution">
    <text evidence="11">The sequence shown here is derived from an EMBL/GenBank/DDBJ whole genome shotgun (WGS) entry which is preliminary data.</text>
</comment>
<evidence type="ECO:0000256" key="4">
    <source>
        <dbReference type="ARBA" id="ARBA00022692"/>
    </source>
</evidence>
<dbReference type="InterPro" id="IPR003811">
    <property type="entry name" value="G3P_acylTferase_PlsY"/>
</dbReference>
<comment type="function">
    <text evidence="10">Catalyzes the transfer of an acyl group from acyl-phosphate (acyl-PO(4)) to glycerol-3-phosphate (G3P) to form lysophosphatidic acid (LPA). This enzyme utilizes acyl-phosphate as fatty acyl donor, but not acyl-CoA or acyl-ACP.</text>
</comment>
<evidence type="ECO:0000256" key="3">
    <source>
        <dbReference type="ARBA" id="ARBA00022679"/>
    </source>
</evidence>
<dbReference type="GO" id="GO:0004366">
    <property type="term" value="F:glycerol-3-phosphate O-acyltransferase activity"/>
    <property type="evidence" value="ECO:0007669"/>
    <property type="project" value="UniProtKB-EC"/>
</dbReference>
<dbReference type="PANTHER" id="PTHR30309">
    <property type="entry name" value="INNER MEMBRANE PROTEIN YGIH"/>
    <property type="match status" value="1"/>
</dbReference>
<comment type="subcellular location">
    <subcellularLocation>
        <location evidence="10">Cell membrane</location>
        <topology evidence="10">Multi-pass membrane protein</topology>
    </subcellularLocation>
</comment>
<dbReference type="SMART" id="SM01207">
    <property type="entry name" value="G3P_acyltransf"/>
    <property type="match status" value="1"/>
</dbReference>
<feature type="transmembrane region" description="Helical" evidence="10">
    <location>
        <begin position="82"/>
        <end position="101"/>
    </location>
</feature>
<evidence type="ECO:0000313" key="11">
    <source>
        <dbReference type="EMBL" id="MBC5685061.1"/>
    </source>
</evidence>
<comment type="catalytic activity">
    <reaction evidence="10">
        <text>an acyl phosphate + sn-glycerol 3-phosphate = a 1-acyl-sn-glycero-3-phosphate + phosphate</text>
        <dbReference type="Rhea" id="RHEA:34075"/>
        <dbReference type="ChEBI" id="CHEBI:43474"/>
        <dbReference type="ChEBI" id="CHEBI:57597"/>
        <dbReference type="ChEBI" id="CHEBI:57970"/>
        <dbReference type="ChEBI" id="CHEBI:59918"/>
        <dbReference type="EC" id="2.3.1.275"/>
    </reaction>
</comment>
<evidence type="ECO:0000256" key="2">
    <source>
        <dbReference type="ARBA" id="ARBA00022516"/>
    </source>
</evidence>
<keyword evidence="6 10" id="KW-0443">Lipid metabolism</keyword>
<organism evidence="11 12">
    <name type="scientific">Roseburia lenta</name>
    <dbReference type="NCBI Taxonomy" id="2763061"/>
    <lineage>
        <taxon>Bacteria</taxon>
        <taxon>Bacillati</taxon>
        <taxon>Bacillota</taxon>
        <taxon>Clostridia</taxon>
        <taxon>Lachnospirales</taxon>
        <taxon>Lachnospiraceae</taxon>
        <taxon>Roseburia</taxon>
    </lineage>
</organism>